<name>A0A024GV71_9STRA</name>
<evidence type="ECO:0000313" key="1">
    <source>
        <dbReference type="EMBL" id="CCI50468.1"/>
    </source>
</evidence>
<dbReference type="AlphaFoldDB" id="A0A024GV71"/>
<dbReference type="Proteomes" id="UP000053237">
    <property type="component" value="Unassembled WGS sequence"/>
</dbReference>
<protein>
    <submittedName>
        <fullName evidence="1">Uncharacterized protein</fullName>
    </submittedName>
</protein>
<evidence type="ECO:0000313" key="2">
    <source>
        <dbReference type="Proteomes" id="UP000053237"/>
    </source>
</evidence>
<sequence>MEKEPVRKQEMSPDEDVLDAKAILEDNSSQQKLYKQFRDCNGDFENIKIMIECVLPNPKCL</sequence>
<dbReference type="EMBL" id="CAIX01000517">
    <property type="protein sequence ID" value="CCI50468.1"/>
    <property type="molecule type" value="Genomic_DNA"/>
</dbReference>
<keyword evidence="2" id="KW-1185">Reference proteome</keyword>
<organism evidence="1 2">
    <name type="scientific">Albugo candida</name>
    <dbReference type="NCBI Taxonomy" id="65357"/>
    <lineage>
        <taxon>Eukaryota</taxon>
        <taxon>Sar</taxon>
        <taxon>Stramenopiles</taxon>
        <taxon>Oomycota</taxon>
        <taxon>Peronosporomycetes</taxon>
        <taxon>Albuginales</taxon>
        <taxon>Albuginaceae</taxon>
        <taxon>Albugo</taxon>
    </lineage>
</organism>
<accession>A0A024GV71</accession>
<proteinExistence type="predicted"/>
<reference evidence="1 2" key="1">
    <citation type="submission" date="2012-05" db="EMBL/GenBank/DDBJ databases">
        <title>Recombination and specialization in a pathogen metapopulation.</title>
        <authorList>
            <person name="Gardiner A."/>
            <person name="Kemen E."/>
            <person name="Schultz-Larsen T."/>
            <person name="MacLean D."/>
            <person name="Van Oosterhout C."/>
            <person name="Jones J.D.G."/>
        </authorList>
    </citation>
    <scope>NUCLEOTIDE SEQUENCE [LARGE SCALE GENOMIC DNA]</scope>
    <source>
        <strain evidence="1 2">Ac Nc2</strain>
    </source>
</reference>
<gene>
    <name evidence="1" type="ORF">BN9_122550</name>
</gene>
<comment type="caution">
    <text evidence="1">The sequence shown here is derived from an EMBL/GenBank/DDBJ whole genome shotgun (WGS) entry which is preliminary data.</text>
</comment>
<dbReference type="InParanoid" id="A0A024GV71"/>